<evidence type="ECO:0000259" key="15">
    <source>
        <dbReference type="PROSITE" id="PS50109"/>
    </source>
</evidence>
<dbReference type="RefSeq" id="WP_317940447.1">
    <property type="nucleotide sequence ID" value="NZ_JAUBDJ010000003.1"/>
</dbReference>
<reference evidence="16 17" key="1">
    <citation type="submission" date="2023-06" db="EMBL/GenBank/DDBJ databases">
        <title>Sporosarcina sp. nov., isolated from Korean traditional fermented seafood 'Jeotgal'.</title>
        <authorList>
            <person name="Yang A.I."/>
            <person name="Shin N.-R."/>
        </authorList>
    </citation>
    <scope>NUCLEOTIDE SEQUENCE [LARGE SCALE GENOMIC DNA]</scope>
    <source>
        <strain evidence="16 17">KCTC43456</strain>
    </source>
</reference>
<dbReference type="SMART" id="SM00387">
    <property type="entry name" value="HATPase_c"/>
    <property type="match status" value="1"/>
</dbReference>
<dbReference type="Pfam" id="PF02518">
    <property type="entry name" value="HATPase_c"/>
    <property type="match status" value="1"/>
</dbReference>
<dbReference type="PRINTS" id="PR00344">
    <property type="entry name" value="BCTRLSENSOR"/>
</dbReference>
<evidence type="ECO:0000256" key="14">
    <source>
        <dbReference type="SAM" id="Phobius"/>
    </source>
</evidence>
<evidence type="ECO:0000256" key="5">
    <source>
        <dbReference type="ARBA" id="ARBA00022553"/>
    </source>
</evidence>
<keyword evidence="8" id="KW-0547">Nucleotide-binding</keyword>
<evidence type="ECO:0000256" key="1">
    <source>
        <dbReference type="ARBA" id="ARBA00000085"/>
    </source>
</evidence>
<dbReference type="Gene3D" id="3.30.450.20">
    <property type="entry name" value="PAS domain"/>
    <property type="match status" value="2"/>
</dbReference>
<keyword evidence="17" id="KW-1185">Reference proteome</keyword>
<keyword evidence="6 16" id="KW-0808">Transferase</keyword>
<dbReference type="GO" id="GO:0005886">
    <property type="term" value="C:plasma membrane"/>
    <property type="evidence" value="ECO:0007669"/>
    <property type="project" value="UniProtKB-SubCell"/>
</dbReference>
<keyword evidence="7 14" id="KW-0812">Transmembrane</keyword>
<dbReference type="Gene3D" id="3.30.565.10">
    <property type="entry name" value="Histidine kinase-like ATPase, C-terminal domain"/>
    <property type="match status" value="1"/>
</dbReference>
<dbReference type="PROSITE" id="PS50109">
    <property type="entry name" value="HIS_KIN"/>
    <property type="match status" value="1"/>
</dbReference>
<dbReference type="EC" id="2.7.13.3" evidence="3"/>
<keyword evidence="11 14" id="KW-1133">Transmembrane helix</keyword>
<comment type="subcellular location">
    <subcellularLocation>
        <location evidence="2">Cell membrane</location>
        <topology evidence="2">Multi-pass membrane protein</topology>
    </subcellularLocation>
</comment>
<evidence type="ECO:0000256" key="12">
    <source>
        <dbReference type="ARBA" id="ARBA00023012"/>
    </source>
</evidence>
<evidence type="ECO:0000256" key="11">
    <source>
        <dbReference type="ARBA" id="ARBA00022989"/>
    </source>
</evidence>
<evidence type="ECO:0000313" key="16">
    <source>
        <dbReference type="EMBL" id="MDW0116530.1"/>
    </source>
</evidence>
<evidence type="ECO:0000256" key="9">
    <source>
        <dbReference type="ARBA" id="ARBA00022777"/>
    </source>
</evidence>
<keyword evidence="13 14" id="KW-0472">Membrane</keyword>
<feature type="domain" description="Histidine kinase" evidence="15">
    <location>
        <begin position="351"/>
        <end position="546"/>
    </location>
</feature>
<dbReference type="GO" id="GO:0005524">
    <property type="term" value="F:ATP binding"/>
    <property type="evidence" value="ECO:0007669"/>
    <property type="project" value="UniProtKB-KW"/>
</dbReference>
<keyword evidence="5" id="KW-0597">Phosphoprotein</keyword>
<keyword evidence="9 16" id="KW-0418">Kinase</keyword>
<comment type="caution">
    <text evidence="16">The sequence shown here is derived from an EMBL/GenBank/DDBJ whole genome shotgun (WGS) entry which is preliminary data.</text>
</comment>
<evidence type="ECO:0000256" key="3">
    <source>
        <dbReference type="ARBA" id="ARBA00012438"/>
    </source>
</evidence>
<dbReference type="InterPro" id="IPR003594">
    <property type="entry name" value="HATPase_dom"/>
</dbReference>
<dbReference type="EMBL" id="JAUBDJ010000003">
    <property type="protein sequence ID" value="MDW0116530.1"/>
    <property type="molecule type" value="Genomic_DNA"/>
</dbReference>
<dbReference type="InterPro" id="IPR005467">
    <property type="entry name" value="His_kinase_dom"/>
</dbReference>
<evidence type="ECO:0000256" key="13">
    <source>
        <dbReference type="ARBA" id="ARBA00023136"/>
    </source>
</evidence>
<dbReference type="InterPro" id="IPR029151">
    <property type="entry name" value="Sensor-like_sf"/>
</dbReference>
<keyword evidence="4" id="KW-1003">Cell membrane</keyword>
<dbReference type="InterPro" id="IPR004358">
    <property type="entry name" value="Sig_transdc_His_kin-like_C"/>
</dbReference>
<evidence type="ECO:0000313" key="17">
    <source>
        <dbReference type="Proteomes" id="UP001271648"/>
    </source>
</evidence>
<sequence>MMNRQKRRVENPHLQPTFIINFKMRMILLVGVLVIAIITGIGIYIGHFISNTMEEQVGNRALGVAESVALIPELAEAFKHNDPASIINPLVSPIQKATKAEFIVVGNTSEIRYAHPLPEKIGKKMVGEDNERALIFGESYVSKAVGSLGSSVRAKVPVYLDGQIVGVVSVGFLVNDIQSIIKSYNIHLWIVLLNTAIVAIIGAILIASYIKKVLFGLEPEEIAHLLIQKDAILQSTHEGIIAVNQNGMITMINFAAQRLLFNQVIHSKNYEGMSINDLSAAKHLLNFLRDNNDQIDQEILIGNTIVFANKMPIYDNNSLSGTVFTFRNKTEIDLLTKELRSIKQYTNALRAQTHEFSNKLYTILGLLQLDKKEEAISYIQQESMVQKNWIRLVIQKVSDPKVSGLLLGKINQASELGIELTIQEDSILETYLNEMQSEALLTAIGNLIDNAMDAVKKVPPTQRKIAIFFTDIGNDIIFEIDDSGAGVPPQYMNRIFEQGFTSKEGEHGGFGLSLTKQLVERLDGELYLEEGDLGGASFVLSMPKEVDERRKQDA</sequence>
<feature type="transmembrane region" description="Helical" evidence="14">
    <location>
        <begin position="156"/>
        <end position="174"/>
    </location>
</feature>
<dbReference type="SUPFAM" id="SSF103190">
    <property type="entry name" value="Sensory domain-like"/>
    <property type="match status" value="1"/>
</dbReference>
<gene>
    <name evidence="16" type="ORF">QTL97_06260</name>
</gene>
<dbReference type="PANTHER" id="PTHR43547:SF10">
    <property type="entry name" value="SENSOR HISTIDINE KINASE DCUS"/>
    <property type="match status" value="1"/>
</dbReference>
<dbReference type="PANTHER" id="PTHR43547">
    <property type="entry name" value="TWO-COMPONENT HISTIDINE KINASE"/>
    <property type="match status" value="1"/>
</dbReference>
<dbReference type="Pfam" id="PF14689">
    <property type="entry name" value="SPOB_a"/>
    <property type="match status" value="1"/>
</dbReference>
<dbReference type="InterPro" id="IPR033463">
    <property type="entry name" value="sCache_3"/>
</dbReference>
<dbReference type="InterPro" id="IPR016120">
    <property type="entry name" value="Sig_transdc_His_kin_SpoOB"/>
</dbReference>
<evidence type="ECO:0000256" key="10">
    <source>
        <dbReference type="ARBA" id="ARBA00022840"/>
    </source>
</evidence>
<organism evidence="16 17">
    <name type="scientific">Sporosarcina thermotolerans</name>
    <dbReference type="NCBI Taxonomy" id="633404"/>
    <lineage>
        <taxon>Bacteria</taxon>
        <taxon>Bacillati</taxon>
        <taxon>Bacillota</taxon>
        <taxon>Bacilli</taxon>
        <taxon>Bacillales</taxon>
        <taxon>Caryophanaceae</taxon>
        <taxon>Sporosarcina</taxon>
    </lineage>
</organism>
<comment type="catalytic activity">
    <reaction evidence="1">
        <text>ATP + protein L-histidine = ADP + protein N-phospho-L-histidine.</text>
        <dbReference type="EC" id="2.7.13.3"/>
    </reaction>
</comment>
<name>A0AAW9A9E4_9BACL</name>
<feature type="transmembrane region" description="Helical" evidence="14">
    <location>
        <begin position="27"/>
        <end position="49"/>
    </location>
</feature>
<dbReference type="InterPro" id="IPR036890">
    <property type="entry name" value="HATPase_C_sf"/>
</dbReference>
<keyword evidence="10" id="KW-0067">ATP-binding</keyword>
<evidence type="ECO:0000256" key="6">
    <source>
        <dbReference type="ARBA" id="ARBA00022679"/>
    </source>
</evidence>
<dbReference type="SUPFAM" id="SSF55890">
    <property type="entry name" value="Sporulation response regulatory protein Spo0B"/>
    <property type="match status" value="1"/>
</dbReference>
<dbReference type="AlphaFoldDB" id="A0AAW9A9E4"/>
<evidence type="ECO:0000256" key="8">
    <source>
        <dbReference type="ARBA" id="ARBA00022741"/>
    </source>
</evidence>
<dbReference type="SUPFAM" id="SSF55874">
    <property type="entry name" value="ATPase domain of HSP90 chaperone/DNA topoisomerase II/histidine kinase"/>
    <property type="match status" value="1"/>
</dbReference>
<dbReference type="InterPro" id="IPR039506">
    <property type="entry name" value="SPOB_a"/>
</dbReference>
<proteinExistence type="predicted"/>
<dbReference type="Proteomes" id="UP001271648">
    <property type="component" value="Unassembled WGS sequence"/>
</dbReference>
<dbReference type="GO" id="GO:0000155">
    <property type="term" value="F:phosphorelay sensor kinase activity"/>
    <property type="evidence" value="ECO:0007669"/>
    <property type="project" value="InterPro"/>
</dbReference>
<dbReference type="Gene3D" id="1.10.287.130">
    <property type="match status" value="1"/>
</dbReference>
<evidence type="ECO:0000256" key="2">
    <source>
        <dbReference type="ARBA" id="ARBA00004651"/>
    </source>
</evidence>
<keyword evidence="12" id="KW-0902">Two-component regulatory system</keyword>
<protein>
    <recommendedName>
        <fullName evidence="3">histidine kinase</fullName>
        <ecNumber evidence="3">2.7.13.3</ecNumber>
    </recommendedName>
</protein>
<evidence type="ECO:0000256" key="7">
    <source>
        <dbReference type="ARBA" id="ARBA00022692"/>
    </source>
</evidence>
<accession>A0AAW9A9E4</accession>
<dbReference type="Pfam" id="PF17203">
    <property type="entry name" value="sCache_3_2"/>
    <property type="match status" value="1"/>
</dbReference>
<feature type="transmembrane region" description="Helical" evidence="14">
    <location>
        <begin position="186"/>
        <end position="210"/>
    </location>
</feature>
<evidence type="ECO:0000256" key="4">
    <source>
        <dbReference type="ARBA" id="ARBA00022475"/>
    </source>
</evidence>